<comment type="caution">
    <text evidence="2">The sequence shown here is derived from an EMBL/GenBank/DDBJ whole genome shotgun (WGS) entry which is preliminary data.</text>
</comment>
<reference evidence="2 3" key="1">
    <citation type="submission" date="2009-01" db="EMBL/GenBank/DDBJ databases">
        <authorList>
            <person name="Fulton L."/>
            <person name="Clifton S."/>
            <person name="Chinwalla A.T."/>
            <person name="Mitreva M."/>
            <person name="Sodergren E."/>
            <person name="Weinstock G."/>
            <person name="Clifton S."/>
            <person name="Dooling D.J."/>
            <person name="Fulton B."/>
            <person name="Minx P."/>
            <person name="Pepin K.H."/>
            <person name="Johnson M."/>
            <person name="Bhonagiri V."/>
            <person name="Nash W.E."/>
            <person name="Mardis E.R."/>
            <person name="Wilson R.K."/>
        </authorList>
    </citation>
    <scope>NUCLEOTIDE SEQUENCE [LARGE SCALE GENOMIC DNA]</scope>
    <source>
        <strain evidence="2 3">ATCC 33806</strain>
    </source>
</reference>
<evidence type="ECO:0000313" key="3">
    <source>
        <dbReference type="Proteomes" id="UP000006247"/>
    </source>
</evidence>
<accession>C0E5V8</accession>
<feature type="compositionally biased region" description="Pro residues" evidence="1">
    <location>
        <begin position="33"/>
        <end position="43"/>
    </location>
</feature>
<dbReference type="Proteomes" id="UP000006247">
    <property type="component" value="Unassembled WGS sequence"/>
</dbReference>
<evidence type="ECO:0000313" key="2">
    <source>
        <dbReference type="EMBL" id="EEG26073.1"/>
    </source>
</evidence>
<dbReference type="AlphaFoldDB" id="C0E5V8"/>
<sequence length="43" mass="4713">MLVLVYPGRNRPKTGIPAKANTQLKQGNRPSPLISPQPLPHIL</sequence>
<evidence type="ECO:0000256" key="1">
    <source>
        <dbReference type="SAM" id="MobiDB-lite"/>
    </source>
</evidence>
<dbReference type="EMBL" id="ACEB01000038">
    <property type="protein sequence ID" value="EEG26073.1"/>
    <property type="molecule type" value="Genomic_DNA"/>
</dbReference>
<organism evidence="2 3">
    <name type="scientific">Corynebacterium matruchotii ATCC 33806</name>
    <dbReference type="NCBI Taxonomy" id="566549"/>
    <lineage>
        <taxon>Bacteria</taxon>
        <taxon>Bacillati</taxon>
        <taxon>Actinomycetota</taxon>
        <taxon>Actinomycetes</taxon>
        <taxon>Mycobacteriales</taxon>
        <taxon>Corynebacteriaceae</taxon>
        <taxon>Corynebacterium</taxon>
    </lineage>
</organism>
<proteinExistence type="predicted"/>
<name>C0E5V8_9CORY</name>
<protein>
    <submittedName>
        <fullName evidence="2">Uncharacterized protein</fullName>
    </submittedName>
</protein>
<dbReference type="HOGENOM" id="CLU_3232382_0_0_11"/>
<feature type="compositionally biased region" description="Polar residues" evidence="1">
    <location>
        <begin position="20"/>
        <end position="29"/>
    </location>
</feature>
<gene>
    <name evidence="2" type="ORF">CORMATOL_02390</name>
</gene>
<feature type="region of interest" description="Disordered" evidence="1">
    <location>
        <begin position="8"/>
        <end position="43"/>
    </location>
</feature>